<dbReference type="PANTHER" id="PTHR37326">
    <property type="entry name" value="BLL3975 PROTEIN"/>
    <property type="match status" value="1"/>
</dbReference>
<dbReference type="InterPro" id="IPR055438">
    <property type="entry name" value="AstE_AspA_cat"/>
</dbReference>
<keyword evidence="2" id="KW-0479">Metal-binding</keyword>
<dbReference type="PATRIC" id="fig|742734.4.peg.2652"/>
<dbReference type="GO" id="GO:0046872">
    <property type="term" value="F:metal ion binding"/>
    <property type="evidence" value="ECO:0007669"/>
    <property type="project" value="UniProtKB-KW"/>
</dbReference>
<evidence type="ECO:0000259" key="5">
    <source>
        <dbReference type="Pfam" id="PF24827"/>
    </source>
</evidence>
<dbReference type="Gene3D" id="3.40.630.10">
    <property type="entry name" value="Zn peptidases"/>
    <property type="match status" value="1"/>
</dbReference>
<comment type="caution">
    <text evidence="6">The sequence shown here is derived from an EMBL/GenBank/DDBJ whole genome shotgun (WGS) entry which is preliminary data.</text>
</comment>
<dbReference type="InterPro" id="IPR043795">
    <property type="entry name" value="N-alpha-Ac-DABA-like"/>
</dbReference>
<keyword evidence="3" id="KW-0378">Hydrolase</keyword>
<dbReference type="GO" id="GO:0016788">
    <property type="term" value="F:hydrolase activity, acting on ester bonds"/>
    <property type="evidence" value="ECO:0007669"/>
    <property type="project" value="InterPro"/>
</dbReference>
<dbReference type="InterPro" id="IPR053138">
    <property type="entry name" value="N-alpha-Ac-DABA_deacetylase"/>
</dbReference>
<dbReference type="GO" id="GO:0016811">
    <property type="term" value="F:hydrolase activity, acting on carbon-nitrogen (but not peptide) bonds, in linear amides"/>
    <property type="evidence" value="ECO:0007669"/>
    <property type="project" value="InterPro"/>
</dbReference>
<evidence type="ECO:0000256" key="4">
    <source>
        <dbReference type="ARBA" id="ARBA00022833"/>
    </source>
</evidence>
<comment type="cofactor">
    <cofactor evidence="1">
        <name>Zn(2+)</name>
        <dbReference type="ChEBI" id="CHEBI:29105"/>
    </cofactor>
</comment>
<dbReference type="GeneID" id="93164127"/>
<evidence type="ECO:0000313" key="6">
    <source>
        <dbReference type="EMBL" id="KMW19731.1"/>
    </source>
</evidence>
<proteinExistence type="predicted"/>
<dbReference type="OrthoDB" id="9782876at2"/>
<evidence type="ECO:0000256" key="1">
    <source>
        <dbReference type="ARBA" id="ARBA00001947"/>
    </source>
</evidence>
<dbReference type="PIRSF" id="PIRSF039012">
    <property type="entry name" value="ASP"/>
    <property type="match status" value="1"/>
</dbReference>
<dbReference type="CDD" id="cd06254">
    <property type="entry name" value="M14_ASTE_ASPA-like"/>
    <property type="match status" value="1"/>
</dbReference>
<gene>
    <name evidence="6" type="ORF">HMPREF9470_02471</name>
</gene>
<accession>A0A0J9C5N0</accession>
<sequence length="340" mass="37415">MEKRNVRQEGKAGQETDGRQEIKSIQVGTYRAVSGEKKNIWLEVEDSDIKLPITVICGREEGATVLISAGVHGAEYIGIQTVMELSRELDPELVHGNVICLLIANPSAARTFTRFVVPEDGKNLNRVFPGKKDGTLSEKIAYAMVHELQSLADYCIDVHGGDTSEEVMPFVYYTGAAREEVCRASEAMAMATDTAVRARSGAATGAYSCACIHGIPSVLMERGGGGIFTNKEVELYKQDIRNILIRLRVLEGREIHTMTQERVRRATYIEAETQGFWYPALAAGDRFKKGALLGQVKDVWGSLLDEYRAEYDGIVLYQTRGLGIGEGDPLIAYGMPEQVS</sequence>
<dbReference type="PANTHER" id="PTHR37326:SF1">
    <property type="entry name" value="BLL3975 PROTEIN"/>
    <property type="match status" value="1"/>
</dbReference>
<evidence type="ECO:0000256" key="2">
    <source>
        <dbReference type="ARBA" id="ARBA00022723"/>
    </source>
</evidence>
<name>A0A0J9C5N0_9FIRM</name>
<dbReference type="Proteomes" id="UP000037392">
    <property type="component" value="Unassembled WGS sequence"/>
</dbReference>
<keyword evidence="4" id="KW-0862">Zinc</keyword>
<protein>
    <recommendedName>
        <fullName evidence="5">Succinylglutamate desuccinylase/Aspartoacylase catalytic domain-containing protein</fullName>
    </recommendedName>
</protein>
<dbReference type="RefSeq" id="WP_048929945.1">
    <property type="nucleotide sequence ID" value="NZ_KQ235878.1"/>
</dbReference>
<organism evidence="6 7">
    <name type="scientific">[Clostridium] citroniae WAL-19142</name>
    <dbReference type="NCBI Taxonomy" id="742734"/>
    <lineage>
        <taxon>Bacteria</taxon>
        <taxon>Bacillati</taxon>
        <taxon>Bacillota</taxon>
        <taxon>Clostridia</taxon>
        <taxon>Lachnospirales</taxon>
        <taxon>Lachnospiraceae</taxon>
        <taxon>Enterocloster</taxon>
    </lineage>
</organism>
<dbReference type="AlphaFoldDB" id="A0A0J9C5N0"/>
<dbReference type="EMBL" id="ADLK01000020">
    <property type="protein sequence ID" value="KMW19731.1"/>
    <property type="molecule type" value="Genomic_DNA"/>
</dbReference>
<reference evidence="6 7" key="1">
    <citation type="submission" date="2011-04" db="EMBL/GenBank/DDBJ databases">
        <title>The Genome Sequence of Clostridium citroniae WAL-19142.</title>
        <authorList>
            <consortium name="The Broad Institute Genome Sequencing Platform"/>
            <person name="Earl A."/>
            <person name="Ward D."/>
            <person name="Feldgarden M."/>
            <person name="Gevers D."/>
            <person name="Warren Y.A."/>
            <person name="Tyrrell K.L."/>
            <person name="Citron D.M."/>
            <person name="Goldstein E.J."/>
            <person name="Daigneault M."/>
            <person name="Allen-Vercoe E."/>
            <person name="Young S.K."/>
            <person name="Zeng Q."/>
            <person name="Gargeya S."/>
            <person name="Fitzgerald M."/>
            <person name="Haas B."/>
            <person name="Abouelleil A."/>
            <person name="Alvarado L."/>
            <person name="Arachchi H.M."/>
            <person name="Berlin A."/>
            <person name="Brown A."/>
            <person name="Chapman S.B."/>
            <person name="Chen Z."/>
            <person name="Dunbar C."/>
            <person name="Freedman E."/>
            <person name="Gearin G."/>
            <person name="Gellesch M."/>
            <person name="Goldberg J."/>
            <person name="Griggs A."/>
            <person name="Gujja S."/>
            <person name="Heilman E.R."/>
            <person name="Heiman D."/>
            <person name="Howarth C."/>
            <person name="Larson L."/>
            <person name="Lui A."/>
            <person name="MacDonald P.J."/>
            <person name="Mehta T."/>
            <person name="Montmayeur A."/>
            <person name="Murphy C."/>
            <person name="Neiman D."/>
            <person name="Pearson M."/>
            <person name="Priest M."/>
            <person name="Roberts A."/>
            <person name="Saif S."/>
            <person name="Shea T."/>
            <person name="Shenoy N."/>
            <person name="Sisk P."/>
            <person name="Stolte C."/>
            <person name="Sykes S."/>
            <person name="White J."/>
            <person name="Yandava C."/>
            <person name="Wortman J."/>
            <person name="Nusbaum C."/>
            <person name="Birren B."/>
        </authorList>
    </citation>
    <scope>NUCLEOTIDE SEQUENCE [LARGE SCALE GENOMIC DNA]</scope>
    <source>
        <strain evidence="6 7">WAL-19142</strain>
    </source>
</reference>
<dbReference type="SUPFAM" id="SSF53187">
    <property type="entry name" value="Zn-dependent exopeptidases"/>
    <property type="match status" value="1"/>
</dbReference>
<evidence type="ECO:0000313" key="7">
    <source>
        <dbReference type="Proteomes" id="UP000037392"/>
    </source>
</evidence>
<feature type="domain" description="Succinylglutamate desuccinylase/Aspartoacylase catalytic" evidence="5">
    <location>
        <begin position="62"/>
        <end position="244"/>
    </location>
</feature>
<evidence type="ECO:0000256" key="3">
    <source>
        <dbReference type="ARBA" id="ARBA00022801"/>
    </source>
</evidence>
<dbReference type="Pfam" id="PF24827">
    <property type="entry name" value="AstE_AspA_cat"/>
    <property type="match status" value="1"/>
</dbReference>